<protein>
    <submittedName>
        <fullName evidence="2">Uncharacterized protein</fullName>
    </submittedName>
</protein>
<reference evidence="2 3" key="1">
    <citation type="journal article" date="2007" name="Science">
        <title>Sea anemone genome reveals ancestral eumetazoan gene repertoire and genomic organization.</title>
        <authorList>
            <person name="Putnam N.H."/>
            <person name="Srivastava M."/>
            <person name="Hellsten U."/>
            <person name="Dirks B."/>
            <person name="Chapman J."/>
            <person name="Salamov A."/>
            <person name="Terry A."/>
            <person name="Shapiro H."/>
            <person name="Lindquist E."/>
            <person name="Kapitonov V.V."/>
            <person name="Jurka J."/>
            <person name="Genikhovich G."/>
            <person name="Grigoriev I.V."/>
            <person name="Lucas S.M."/>
            <person name="Steele R.E."/>
            <person name="Finnerty J.R."/>
            <person name="Technau U."/>
            <person name="Martindale M.Q."/>
            <person name="Rokhsar D.S."/>
        </authorList>
    </citation>
    <scope>NUCLEOTIDE SEQUENCE [LARGE SCALE GENOMIC DNA]</scope>
    <source>
        <strain evidence="3">CH2 X CH6</strain>
    </source>
</reference>
<dbReference type="EMBL" id="DS469637">
    <property type="protein sequence ID" value="EDO37864.1"/>
    <property type="molecule type" value="Genomic_DNA"/>
</dbReference>
<sequence>MPHRLQHSHTRLGAFLRGFIKWVQTPYGKSRREEYAIQAAQQVHDIALQVSKKQEDLKVFANKERLQALRATRDVEKNWRSTWSKRKVLRVRDYLMSCINAQNGSRAGVLQEVTVQDLLNAREDGDILQMPIYKHKTALRNHGATIVTLTKQLYRQLQKFVRNIRPVLADRAEQLFTTSTGGKLTQPDKTLKAFAREARAISKSKVAQLTSTLIKKIIVTNTHQLPSPQKRNLASTMAHKLSMAEESYNIRNKGKVSAEGARVIRKLLTTRRKHGKPRKSPRRSSPVPENAPNEPEDTPLTTKRKGRFNIALYSKRRKLIMEELVDEKLAADVKVKSLQNKINYRKRKADDLETLVPAPKQRPRMPNTESMICKENSDHINLSKAQSQRRRKATLRALKPIHCNQRSTDQTPIMNGMWSTLINENPTQVIESLMTTSKVCTTKVIPSIVKNNVTKYEKSQENFVRSTALLYKGGLLTKTKYKELRKDKADFMQGVSVPRPVAYDRLMSYIKGINMGDVYDLQDFAEQKGKCPVHGVYRSLETLLLRLADMYLMLNEHSNILHWFNDQKGKFIVAIGADGAPFGKDETATSYLVSLLNVLEGVQSCDHNYLLMGGNCDETHELMYEYTKHVIKEMEEIEVKEYEVRGIKISFQCRLIPSDQKWMASMSGELNNAATYFSTFANVSKSNMKTINGKIGHDSSSTWKKWAYEKRLKDAESVKSFKEKNKIPDGSKANNHRKKITEYIASNNSRQEFYPPLGKFVNRVHISESDINVLKNECEQYYNCQALFLANVKPTTWTIGKAIPYYTDEIYNDLGFGLGLNSMQGREAKHIKLSSYAKNTTKGKHLRWWQVFKHEFMELIWLKETDSKQVAKKLHCTNHSENDAQDKPSKDKYIPPYSISNNEFCACGQPKSVPVASCSICSSDEFKLVVKSCKEAILSYLEIIYNHSSNAKYFSHSTEDDIMNMFILLVVLPLVVVQKQLYDN</sequence>
<gene>
    <name evidence="2" type="ORF">NEMVEDRAFT_v1g244691</name>
</gene>
<feature type="region of interest" description="Disordered" evidence="1">
    <location>
        <begin position="268"/>
        <end position="303"/>
    </location>
</feature>
<evidence type="ECO:0000313" key="3">
    <source>
        <dbReference type="Proteomes" id="UP000001593"/>
    </source>
</evidence>
<name>A7SEH9_NEMVE</name>
<accession>A7SEH9</accession>
<dbReference type="InParanoid" id="A7SEH9"/>
<dbReference type="Proteomes" id="UP000001593">
    <property type="component" value="Unassembled WGS sequence"/>
</dbReference>
<keyword evidence="3" id="KW-1185">Reference proteome</keyword>
<dbReference type="HOGENOM" id="CLU_302911_0_0_1"/>
<evidence type="ECO:0000256" key="1">
    <source>
        <dbReference type="SAM" id="MobiDB-lite"/>
    </source>
</evidence>
<feature type="compositionally biased region" description="Basic residues" evidence="1">
    <location>
        <begin position="268"/>
        <end position="282"/>
    </location>
</feature>
<evidence type="ECO:0000313" key="2">
    <source>
        <dbReference type="EMBL" id="EDO37864.1"/>
    </source>
</evidence>
<proteinExistence type="predicted"/>
<dbReference type="OMA" id="THELMYE"/>
<organism evidence="2 3">
    <name type="scientific">Nematostella vectensis</name>
    <name type="common">Starlet sea anemone</name>
    <dbReference type="NCBI Taxonomy" id="45351"/>
    <lineage>
        <taxon>Eukaryota</taxon>
        <taxon>Metazoa</taxon>
        <taxon>Cnidaria</taxon>
        <taxon>Anthozoa</taxon>
        <taxon>Hexacorallia</taxon>
        <taxon>Actiniaria</taxon>
        <taxon>Edwardsiidae</taxon>
        <taxon>Nematostella</taxon>
    </lineage>
</organism>
<dbReference type="AlphaFoldDB" id="A7SEH9"/>